<gene>
    <name evidence="6" type="primary">LOC100898748</name>
</gene>
<dbReference type="GO" id="GO:0005789">
    <property type="term" value="C:endoplasmic reticulum membrane"/>
    <property type="evidence" value="ECO:0007669"/>
    <property type="project" value="UniProtKB-SubCell"/>
</dbReference>
<evidence type="ECO:0000256" key="1">
    <source>
        <dbReference type="ARBA" id="ARBA00005420"/>
    </source>
</evidence>
<organism evidence="5 6">
    <name type="scientific">Galendromus occidentalis</name>
    <name type="common">western predatory mite</name>
    <dbReference type="NCBI Taxonomy" id="34638"/>
    <lineage>
        <taxon>Eukaryota</taxon>
        <taxon>Metazoa</taxon>
        <taxon>Ecdysozoa</taxon>
        <taxon>Arthropoda</taxon>
        <taxon>Chelicerata</taxon>
        <taxon>Arachnida</taxon>
        <taxon>Acari</taxon>
        <taxon>Parasitiformes</taxon>
        <taxon>Mesostigmata</taxon>
        <taxon>Gamasina</taxon>
        <taxon>Phytoseioidea</taxon>
        <taxon>Phytoseiidae</taxon>
        <taxon>Typhlodrominae</taxon>
        <taxon>Galendromus</taxon>
    </lineage>
</organism>
<keyword evidence="4" id="KW-1133">Transmembrane helix</keyword>
<evidence type="ECO:0000256" key="2">
    <source>
        <dbReference type="ARBA" id="ARBA00022679"/>
    </source>
</evidence>
<keyword evidence="5" id="KW-1185">Reference proteome</keyword>
<dbReference type="KEGG" id="goe:100898748"/>
<proteinExistence type="inferred from homology"/>
<dbReference type="InterPro" id="IPR007130">
    <property type="entry name" value="DAGAT"/>
</dbReference>
<evidence type="ECO:0000256" key="4">
    <source>
        <dbReference type="RuleBase" id="RU367023"/>
    </source>
</evidence>
<dbReference type="PANTHER" id="PTHR22753:SF14">
    <property type="entry name" value="MONOACYLGLYCEROL_DIACYLGLYCEROL O-ACYLTRANSFERASE"/>
    <property type="match status" value="1"/>
</dbReference>
<evidence type="ECO:0000256" key="3">
    <source>
        <dbReference type="ARBA" id="ARBA00023315"/>
    </source>
</evidence>
<keyword evidence="2 4" id="KW-0808">Transferase</keyword>
<dbReference type="EC" id="2.3.1.-" evidence="4"/>
<evidence type="ECO:0000313" key="6">
    <source>
        <dbReference type="RefSeq" id="XP_003742912.1"/>
    </source>
</evidence>
<keyword evidence="4" id="KW-0256">Endoplasmic reticulum</keyword>
<keyword evidence="4" id="KW-0472">Membrane</keyword>
<accession>A0AAJ6QSZ9</accession>
<keyword evidence="4 6" id="KW-0812">Transmembrane</keyword>
<feature type="transmembrane region" description="Helical" evidence="4">
    <location>
        <begin position="43"/>
        <end position="66"/>
    </location>
</feature>
<comment type="similarity">
    <text evidence="1 4">Belongs to the diacylglycerol acyltransferase family.</text>
</comment>
<dbReference type="PANTHER" id="PTHR22753">
    <property type="entry name" value="TRANSMEMBRANE PROTEIN 68"/>
    <property type="match status" value="1"/>
</dbReference>
<keyword evidence="3" id="KW-0012">Acyltransferase</keyword>
<dbReference type="GO" id="GO:0008374">
    <property type="term" value="F:O-acyltransferase activity"/>
    <property type="evidence" value="ECO:0007669"/>
    <property type="project" value="InterPro"/>
</dbReference>
<feature type="transmembrane region" description="Helical" evidence="4">
    <location>
        <begin position="12"/>
        <end position="31"/>
    </location>
</feature>
<dbReference type="AlphaFoldDB" id="A0AAJ6QSZ9"/>
<dbReference type="GeneID" id="100898748"/>
<name>A0AAJ6QSZ9_9ACAR</name>
<evidence type="ECO:0000313" key="5">
    <source>
        <dbReference type="Proteomes" id="UP000694867"/>
    </source>
</evidence>
<protein>
    <recommendedName>
        <fullName evidence="4">Acyltransferase</fullName>
        <ecNumber evidence="4">2.3.1.-</ecNumber>
    </recommendedName>
</protein>
<dbReference type="RefSeq" id="XP_003742912.1">
    <property type="nucleotide sequence ID" value="XM_003742864.2"/>
</dbReference>
<dbReference type="Pfam" id="PF03982">
    <property type="entry name" value="DAGAT"/>
    <property type="match status" value="1"/>
</dbReference>
<comment type="subcellular location">
    <subcellularLocation>
        <location evidence="4">Endoplasmic reticulum membrane</location>
        <topology evidence="4">Multi-pass membrane protein</topology>
    </subcellularLocation>
</comment>
<dbReference type="Proteomes" id="UP000694867">
    <property type="component" value="Unplaced"/>
</dbReference>
<sequence>MVTVERGLRILSYAYFAYFMAIQPWLCWWLWDWIFLRPFILYIASLYPIMFNTGAFALCTAVYVFFEKSFGNEYRKLFARSIHWAYLLHGKLAFGYEVHGGERLRTKNALIVYYHGVLPVDASLLHSYAYVKYRRHLSGIVDRSLFQIPLIASVMDFFGQHCSPERLTRTLKSGGIAFVAPGGAYEALMSQDGKLEWRNRCGFARIAKKTGAAVIPMFTVNIQHFMTLHKFGNQGNELLKRWYLLSRVPLAIPKLVLPVKLRTYLGEPMFCGENETPEAFAARVRSAIELLRDTHQRQPPSVLAALLERCGIRW</sequence>
<reference evidence="6" key="1">
    <citation type="submission" date="2025-08" db="UniProtKB">
        <authorList>
            <consortium name="RefSeq"/>
        </authorList>
    </citation>
    <scope>IDENTIFICATION</scope>
</reference>